<dbReference type="SUPFAM" id="SSF52200">
    <property type="entry name" value="Toll/Interleukin receptor TIR domain"/>
    <property type="match status" value="1"/>
</dbReference>
<dbReference type="InterPro" id="IPR017281">
    <property type="entry name" value="Myelin_different_resp_MyD88"/>
</dbReference>
<evidence type="ECO:0000259" key="1">
    <source>
        <dbReference type="PROSITE" id="PS50104"/>
    </source>
</evidence>
<dbReference type="PANTHER" id="PTHR15079:SF3">
    <property type="entry name" value="MYELOID DIFFERENTIATION PRIMARY RESPONSE PROTEIN MYD88"/>
    <property type="match status" value="1"/>
</dbReference>
<dbReference type="PANTHER" id="PTHR15079">
    <property type="entry name" value="MYD88"/>
    <property type="match status" value="1"/>
</dbReference>
<comment type="caution">
    <text evidence="2">The sequence shown here is derived from an EMBL/GenBank/DDBJ whole genome shotgun (WGS) entry which is preliminary data.</text>
</comment>
<dbReference type="InterPro" id="IPR035897">
    <property type="entry name" value="Toll_tir_struct_dom_sf"/>
</dbReference>
<reference evidence="2 3" key="1">
    <citation type="submission" date="2024-01" db="EMBL/GenBank/DDBJ databases">
        <title>The genome of the rayed Mediterranean limpet Patella caerulea (Linnaeus, 1758).</title>
        <authorList>
            <person name="Anh-Thu Weber A."/>
            <person name="Halstead-Nussloch G."/>
        </authorList>
    </citation>
    <scope>NUCLEOTIDE SEQUENCE [LARGE SCALE GENOMIC DNA]</scope>
    <source>
        <strain evidence="2">AATW-2023a</strain>
        <tissue evidence="2">Whole specimen</tissue>
    </source>
</reference>
<dbReference type="PROSITE" id="PS50104">
    <property type="entry name" value="TIR"/>
    <property type="match status" value="1"/>
</dbReference>
<accession>A0AAN8PDG6</accession>
<proteinExistence type="predicted"/>
<dbReference type="Gene3D" id="3.40.50.10140">
    <property type="entry name" value="Toll/interleukin-1 receptor homology (TIR) domain"/>
    <property type="match status" value="1"/>
</dbReference>
<keyword evidence="3" id="KW-1185">Reference proteome</keyword>
<gene>
    <name evidence="2" type="ORF">SNE40_016500</name>
</gene>
<name>A0AAN8PDG6_PATCE</name>
<dbReference type="GO" id="GO:0002755">
    <property type="term" value="P:MyD88-dependent toll-like receptor signaling pathway"/>
    <property type="evidence" value="ECO:0007669"/>
    <property type="project" value="InterPro"/>
</dbReference>
<evidence type="ECO:0000313" key="2">
    <source>
        <dbReference type="EMBL" id="KAK6172948.1"/>
    </source>
</evidence>
<dbReference type="Pfam" id="PF13676">
    <property type="entry name" value="TIR_2"/>
    <property type="match status" value="1"/>
</dbReference>
<dbReference type="AlphaFoldDB" id="A0AAN8PDG6"/>
<dbReference type="SMART" id="SM00255">
    <property type="entry name" value="TIR"/>
    <property type="match status" value="1"/>
</dbReference>
<dbReference type="Proteomes" id="UP001347796">
    <property type="component" value="Unassembled WGS sequence"/>
</dbReference>
<evidence type="ECO:0000313" key="3">
    <source>
        <dbReference type="Proteomes" id="UP001347796"/>
    </source>
</evidence>
<dbReference type="GO" id="GO:0070976">
    <property type="term" value="F:TIR domain binding"/>
    <property type="evidence" value="ECO:0007669"/>
    <property type="project" value="InterPro"/>
</dbReference>
<dbReference type="EMBL" id="JAZGQO010000011">
    <property type="protein sequence ID" value="KAK6172948.1"/>
    <property type="molecule type" value="Genomic_DNA"/>
</dbReference>
<protein>
    <recommendedName>
        <fullName evidence="1">TIR domain-containing protein</fullName>
    </recommendedName>
</protein>
<dbReference type="GO" id="GO:0043123">
    <property type="term" value="P:positive regulation of canonical NF-kappaB signal transduction"/>
    <property type="evidence" value="ECO:0007669"/>
    <property type="project" value="InterPro"/>
</dbReference>
<feature type="domain" description="TIR" evidence="1">
    <location>
        <begin position="29"/>
        <end position="162"/>
    </location>
</feature>
<organism evidence="2 3">
    <name type="scientific">Patella caerulea</name>
    <name type="common">Rayed Mediterranean limpet</name>
    <dbReference type="NCBI Taxonomy" id="87958"/>
    <lineage>
        <taxon>Eukaryota</taxon>
        <taxon>Metazoa</taxon>
        <taxon>Spiralia</taxon>
        <taxon>Lophotrochozoa</taxon>
        <taxon>Mollusca</taxon>
        <taxon>Gastropoda</taxon>
        <taxon>Patellogastropoda</taxon>
        <taxon>Patelloidea</taxon>
        <taxon>Patellidae</taxon>
        <taxon>Patella</taxon>
    </lineage>
</organism>
<sequence>MSDQQQVHKGVNDGTQFMTIDDVEKGCPQYYHAFVCYNPEGADMQFVKNLLNKLESAPYNFKLCVPGRDDLPGGSTHTISARLIKERCRRMLIIMSPRYLESEVCDFQTKFAVSLSPGARSMRLVPCLIEDCQVPDILRPLTKLDYTRGDSHWTWNRLVHALKVSLNSTEWEGSRSELSLQLLSDFSKINDS</sequence>
<dbReference type="InterPro" id="IPR000157">
    <property type="entry name" value="TIR_dom"/>
</dbReference>